<evidence type="ECO:0000313" key="2">
    <source>
        <dbReference type="Proteomes" id="UP001165064"/>
    </source>
</evidence>
<accession>A0ACB5SQS7</accession>
<reference evidence="1" key="1">
    <citation type="submission" date="2023-04" db="EMBL/GenBank/DDBJ databases">
        <title>Ambrosiozyma monospora NBRC 10751.</title>
        <authorList>
            <person name="Ichikawa N."/>
            <person name="Sato H."/>
            <person name="Tonouchi N."/>
        </authorList>
    </citation>
    <scope>NUCLEOTIDE SEQUENCE</scope>
    <source>
        <strain evidence="1">NBRC 10751</strain>
    </source>
</reference>
<keyword evidence="2" id="KW-1185">Reference proteome</keyword>
<dbReference type="Proteomes" id="UP001165064">
    <property type="component" value="Unassembled WGS sequence"/>
</dbReference>
<evidence type="ECO:0000313" key="1">
    <source>
        <dbReference type="EMBL" id="GME70134.1"/>
    </source>
</evidence>
<proteinExistence type="predicted"/>
<organism evidence="1 2">
    <name type="scientific">Ambrosiozyma monospora</name>
    <name type="common">Yeast</name>
    <name type="synonym">Endomycopsis monosporus</name>
    <dbReference type="NCBI Taxonomy" id="43982"/>
    <lineage>
        <taxon>Eukaryota</taxon>
        <taxon>Fungi</taxon>
        <taxon>Dikarya</taxon>
        <taxon>Ascomycota</taxon>
        <taxon>Saccharomycotina</taxon>
        <taxon>Pichiomycetes</taxon>
        <taxon>Pichiales</taxon>
        <taxon>Pichiaceae</taxon>
        <taxon>Ambrosiozyma</taxon>
    </lineage>
</organism>
<sequence length="315" mass="35686">MQKISNLSKLSFDTAALERAFANYHPGPRALPLRRPDDHKITLLPGFTLNDIQPLPLPKYLAKKLEFINNNITELLKLEFIREVPSCDYYARAFVTSHNNKSRMLIDYRELNRITRPLPPSIPSFIDLLVGVKGKILSTLELSQEHLPSTHDLVQIEGDNFQAFFKALKKLICKYTKNDTYPNLRFVVTDDSKALINGIKTNVDQGDQGPEIGEKENAKTQEMEKKTSLKADNKELKNQLTEYQTQATPIKRRRVTVVAIEAPEVVGEVVPIVSSDKDLIQTVGFVVEEAISPEIVIIILNSWGETAVFIWMVMI</sequence>
<gene>
    <name evidence="1" type="ORF">Amon02_000004600</name>
</gene>
<name>A0ACB5SQS7_AMBMO</name>
<dbReference type="EMBL" id="BSXS01000002">
    <property type="protein sequence ID" value="GME70134.1"/>
    <property type="molecule type" value="Genomic_DNA"/>
</dbReference>
<comment type="caution">
    <text evidence="1">The sequence shown here is derived from an EMBL/GenBank/DDBJ whole genome shotgun (WGS) entry which is preliminary data.</text>
</comment>
<protein>
    <submittedName>
        <fullName evidence="1">Unnamed protein product</fullName>
    </submittedName>
</protein>